<accession>A0ACB5TLP9</accession>
<keyword evidence="2" id="KW-1185">Reference proteome</keyword>
<gene>
    <name evidence="1" type="ORF">Amon02_000874300</name>
</gene>
<name>A0ACB5TLP9_AMBMO</name>
<protein>
    <submittedName>
        <fullName evidence="1">Unnamed protein product</fullName>
    </submittedName>
</protein>
<evidence type="ECO:0000313" key="2">
    <source>
        <dbReference type="Proteomes" id="UP001165064"/>
    </source>
</evidence>
<sequence length="224" mass="25164">MMLRTGFSKTATLTTRKFLLKASGQQLKVQGQRQVRYSHNSSSKSKHDYKYQQYRNTILGITSLAIAAGTTLALSSTINNEAPQKPPRKVSVEEFVKHDKPDDCWIVVNGQVYDFTDFIAHHPGGRFPLIRNAGHDASETFNKLHAKGTIEMNLPPEKYIGEIDGEAPVLEVELDDFEIARQENVANLPPLGLITNVHDFEHVAKNILPKGAWAYYSNLVSWLM</sequence>
<dbReference type="Proteomes" id="UP001165064">
    <property type="component" value="Unassembled WGS sequence"/>
</dbReference>
<comment type="caution">
    <text evidence="1">The sequence shown here is derived from an EMBL/GenBank/DDBJ whole genome shotgun (WGS) entry which is preliminary data.</text>
</comment>
<reference evidence="1" key="1">
    <citation type="submission" date="2023-04" db="EMBL/GenBank/DDBJ databases">
        <title>Ambrosiozyma monospora NBRC 10751.</title>
        <authorList>
            <person name="Ichikawa N."/>
            <person name="Sato H."/>
            <person name="Tonouchi N."/>
        </authorList>
    </citation>
    <scope>NUCLEOTIDE SEQUENCE</scope>
    <source>
        <strain evidence="1">NBRC 10751</strain>
    </source>
</reference>
<organism evidence="1 2">
    <name type="scientific">Ambrosiozyma monospora</name>
    <name type="common">Yeast</name>
    <name type="synonym">Endomycopsis monosporus</name>
    <dbReference type="NCBI Taxonomy" id="43982"/>
    <lineage>
        <taxon>Eukaryota</taxon>
        <taxon>Fungi</taxon>
        <taxon>Dikarya</taxon>
        <taxon>Ascomycota</taxon>
        <taxon>Saccharomycotina</taxon>
        <taxon>Pichiomycetes</taxon>
        <taxon>Pichiales</taxon>
        <taxon>Pichiaceae</taxon>
        <taxon>Ambrosiozyma</taxon>
    </lineage>
</organism>
<evidence type="ECO:0000313" key="1">
    <source>
        <dbReference type="EMBL" id="GME90617.1"/>
    </source>
</evidence>
<dbReference type="EMBL" id="BSXS01007874">
    <property type="protein sequence ID" value="GME90617.1"/>
    <property type="molecule type" value="Genomic_DNA"/>
</dbReference>
<proteinExistence type="predicted"/>